<proteinExistence type="inferred from homology"/>
<evidence type="ECO:0000256" key="5">
    <source>
        <dbReference type="ARBA" id="ARBA00022723"/>
    </source>
</evidence>
<dbReference type="PANTHER" id="PTHR24305:SF166">
    <property type="entry name" value="CYTOCHROME P450 12A4, MITOCHONDRIAL-RELATED"/>
    <property type="match status" value="1"/>
</dbReference>
<keyword evidence="12" id="KW-1185">Reference proteome</keyword>
<gene>
    <name evidence="11" type="ORF">PNOK_0324700</name>
</gene>
<evidence type="ECO:0000256" key="4">
    <source>
        <dbReference type="ARBA" id="ARBA00022617"/>
    </source>
</evidence>
<dbReference type="OrthoDB" id="1470350at2759"/>
<dbReference type="InParanoid" id="A0A286UM12"/>
<evidence type="ECO:0000256" key="7">
    <source>
        <dbReference type="ARBA" id="ARBA00023004"/>
    </source>
</evidence>
<keyword evidence="10" id="KW-1133">Transmembrane helix</keyword>
<dbReference type="InterPro" id="IPR002401">
    <property type="entry name" value="Cyt_P450_E_grp-I"/>
</dbReference>
<dbReference type="PANTHER" id="PTHR24305">
    <property type="entry name" value="CYTOCHROME P450"/>
    <property type="match status" value="1"/>
</dbReference>
<protein>
    <submittedName>
        <fullName evidence="11">Cytochrome P450</fullName>
    </submittedName>
</protein>
<dbReference type="Gene3D" id="1.10.630.10">
    <property type="entry name" value="Cytochrome P450"/>
    <property type="match status" value="1"/>
</dbReference>
<comment type="caution">
    <text evidence="11">The sequence shown here is derived from an EMBL/GenBank/DDBJ whole genome shotgun (WGS) entry which is preliminary data.</text>
</comment>
<dbReference type="PRINTS" id="PR00385">
    <property type="entry name" value="P450"/>
</dbReference>
<feature type="transmembrane region" description="Helical" evidence="10">
    <location>
        <begin position="6"/>
        <end position="24"/>
    </location>
</feature>
<dbReference type="InterPro" id="IPR050121">
    <property type="entry name" value="Cytochrome_P450_monoxygenase"/>
</dbReference>
<name>A0A286UM12_9AGAM</name>
<evidence type="ECO:0000256" key="9">
    <source>
        <dbReference type="PIRSR" id="PIRSR602401-1"/>
    </source>
</evidence>
<dbReference type="GO" id="GO:0004497">
    <property type="term" value="F:monooxygenase activity"/>
    <property type="evidence" value="ECO:0007669"/>
    <property type="project" value="UniProtKB-KW"/>
</dbReference>
<sequence>MAVYIVSNLLVVDLLVLIVTILTFSKLYQIAQRRVRTTKLKGPPSSSWIFGNSKKIFQGDSGEIHENWAKEYGSVYQVPAPFGGRRVVLMDAKAISHFYTRETFTYVNSTFSKRSIANIVGKGLLWAEGESHRRQRKTLTPAFSNAAIRNLTPVFYDSAYKVKAAWDAILSSEEKIINVQKWMNCISLDSIGIAGFGHNFGALDGRPSTVEEVFDTFGTLPPLGISILIPILGIVFPILAKIPNDRSRLVKRLHNSMEEISKVVLERSRQELEVEQKSDSELSKSIIGALLKAENSNLSNLRLTPEEVLAQMKVLILAGYETTSISLTWALIELSLHPEKQDKLRAELSEFANSDPTYDQFSNGLPYLDSVFREVLRLHPPLSQTFRIAAHDDVIPLNDPVVTASGEKVNSITIAKGTSFLVPIRAMNRSEDIWGPDAKEFKPERWLNGDSGINGKAKDIQGYHHILSFIDGPRMCLGRAFATAEFKSVLSVLIRNYKFSLRDGPETKIDMITTILPRPKVAGEEGSSMPMRVQRYEY</sequence>
<keyword evidence="5 9" id="KW-0479">Metal-binding</keyword>
<evidence type="ECO:0000313" key="12">
    <source>
        <dbReference type="Proteomes" id="UP000217199"/>
    </source>
</evidence>
<dbReference type="InterPro" id="IPR036396">
    <property type="entry name" value="Cyt_P450_sf"/>
</dbReference>
<evidence type="ECO:0000256" key="3">
    <source>
        <dbReference type="ARBA" id="ARBA00010617"/>
    </source>
</evidence>
<evidence type="ECO:0000256" key="1">
    <source>
        <dbReference type="ARBA" id="ARBA00001971"/>
    </source>
</evidence>
<dbReference type="SUPFAM" id="SSF48264">
    <property type="entry name" value="Cytochrome P450"/>
    <property type="match status" value="1"/>
</dbReference>
<organism evidence="11 12">
    <name type="scientific">Pyrrhoderma noxium</name>
    <dbReference type="NCBI Taxonomy" id="2282107"/>
    <lineage>
        <taxon>Eukaryota</taxon>
        <taxon>Fungi</taxon>
        <taxon>Dikarya</taxon>
        <taxon>Basidiomycota</taxon>
        <taxon>Agaricomycotina</taxon>
        <taxon>Agaricomycetes</taxon>
        <taxon>Hymenochaetales</taxon>
        <taxon>Hymenochaetaceae</taxon>
        <taxon>Pyrrhoderma</taxon>
    </lineage>
</organism>
<keyword evidence="6" id="KW-0560">Oxidoreductase</keyword>
<keyword evidence="4 9" id="KW-0349">Heme</keyword>
<dbReference type="Proteomes" id="UP000217199">
    <property type="component" value="Unassembled WGS sequence"/>
</dbReference>
<dbReference type="STRING" id="2282107.A0A286UM12"/>
<comment type="cofactor">
    <cofactor evidence="1 9">
        <name>heme</name>
        <dbReference type="ChEBI" id="CHEBI:30413"/>
    </cofactor>
</comment>
<keyword evidence="7 9" id="KW-0408">Iron</keyword>
<evidence type="ECO:0000256" key="6">
    <source>
        <dbReference type="ARBA" id="ARBA00023002"/>
    </source>
</evidence>
<feature type="binding site" description="axial binding residue" evidence="9">
    <location>
        <position position="476"/>
    </location>
    <ligand>
        <name>heme</name>
        <dbReference type="ChEBI" id="CHEBI:30413"/>
    </ligand>
    <ligandPart>
        <name>Fe</name>
        <dbReference type="ChEBI" id="CHEBI:18248"/>
    </ligandPart>
</feature>
<dbReference type="CDD" id="cd11069">
    <property type="entry name" value="CYP_FUM15-like"/>
    <property type="match status" value="1"/>
</dbReference>
<dbReference type="Pfam" id="PF00067">
    <property type="entry name" value="p450"/>
    <property type="match status" value="1"/>
</dbReference>
<dbReference type="GO" id="GO:0020037">
    <property type="term" value="F:heme binding"/>
    <property type="evidence" value="ECO:0007669"/>
    <property type="project" value="InterPro"/>
</dbReference>
<comment type="pathway">
    <text evidence="2">Secondary metabolite biosynthesis.</text>
</comment>
<evidence type="ECO:0000313" key="11">
    <source>
        <dbReference type="EMBL" id="PAV20620.1"/>
    </source>
</evidence>
<dbReference type="EMBL" id="NBII01000003">
    <property type="protein sequence ID" value="PAV20620.1"/>
    <property type="molecule type" value="Genomic_DNA"/>
</dbReference>
<dbReference type="AlphaFoldDB" id="A0A286UM12"/>
<dbReference type="GO" id="GO:0016705">
    <property type="term" value="F:oxidoreductase activity, acting on paired donors, with incorporation or reduction of molecular oxygen"/>
    <property type="evidence" value="ECO:0007669"/>
    <property type="project" value="InterPro"/>
</dbReference>
<evidence type="ECO:0000256" key="2">
    <source>
        <dbReference type="ARBA" id="ARBA00005179"/>
    </source>
</evidence>
<accession>A0A286UM12</accession>
<dbReference type="GO" id="GO:0005506">
    <property type="term" value="F:iron ion binding"/>
    <property type="evidence" value="ECO:0007669"/>
    <property type="project" value="InterPro"/>
</dbReference>
<evidence type="ECO:0000256" key="8">
    <source>
        <dbReference type="ARBA" id="ARBA00023033"/>
    </source>
</evidence>
<evidence type="ECO:0000256" key="10">
    <source>
        <dbReference type="SAM" id="Phobius"/>
    </source>
</evidence>
<comment type="similarity">
    <text evidence="3">Belongs to the cytochrome P450 family.</text>
</comment>
<reference evidence="11 12" key="1">
    <citation type="journal article" date="2017" name="Mol. Ecol.">
        <title>Comparative and population genomic landscape of Phellinus noxius: A hypervariable fungus causing root rot in trees.</title>
        <authorList>
            <person name="Chung C.L."/>
            <person name="Lee T.J."/>
            <person name="Akiba M."/>
            <person name="Lee H.H."/>
            <person name="Kuo T.H."/>
            <person name="Liu D."/>
            <person name="Ke H.M."/>
            <person name="Yokoi T."/>
            <person name="Roa M.B."/>
            <person name="Lu M.J."/>
            <person name="Chang Y.Y."/>
            <person name="Ann P.J."/>
            <person name="Tsai J.N."/>
            <person name="Chen C.Y."/>
            <person name="Tzean S.S."/>
            <person name="Ota Y."/>
            <person name="Hattori T."/>
            <person name="Sahashi N."/>
            <person name="Liou R.F."/>
            <person name="Kikuchi T."/>
            <person name="Tsai I.J."/>
        </authorList>
    </citation>
    <scope>NUCLEOTIDE SEQUENCE [LARGE SCALE GENOMIC DNA]</scope>
    <source>
        <strain evidence="11 12">FFPRI411160</strain>
    </source>
</reference>
<keyword evidence="10" id="KW-0812">Transmembrane</keyword>
<dbReference type="InterPro" id="IPR001128">
    <property type="entry name" value="Cyt_P450"/>
</dbReference>
<keyword evidence="10" id="KW-0472">Membrane</keyword>
<keyword evidence="8" id="KW-0503">Monooxygenase</keyword>
<dbReference type="PRINTS" id="PR00463">
    <property type="entry name" value="EP450I"/>
</dbReference>